<proteinExistence type="predicted"/>
<sequence>MAVSEQFPVGLKVLVVDDDIPCLKILEQMLRKCMYSVTTCSQATVALNLLRERKGFFDIVLSDVHMPDMDGFKLLELVGLEMDLPVIMMSGDDRTSLVMRGIRHGACDYLIKPIRTEELKNIWQHVVRKRCTVSKDHENSGSLEDNDRHKHGGDDAEYASSVNEEADGILKTLKKRKDSKEEEDTEIENDDPTTAKKPRVVWSVELHQQFVSAVNQLGIDKAVPKRILELMNVPGLTRENVASHLQKFRLYLKRLSGVAQQQGGLPSSFCGPLEQNSKVGSLGRFDIQALAVSGQLAPQTLAALHAELLNRPTSNLVLPGIDQPALLQASVPVSKCITLDQNVAYGQPLMKCPSNISKHFSQTIASAENVHAGIGSWSSKNLVNVLNCSNVAGLGAQNGNMIMGIMQHQQQQQRHQQEQHHKQSVVPESVRTINVQPSCLVVPTHSSVNFQVGNGLASVNQNSSFSGSSVIDYSILSPQSNNSSLGTGKVLDVELKPGIMVSGLSGGGSVSPTSMSTDNGVCMPVQNTASTFVAVRPLPGTVANMSEFHGSYDSTLAKVIGDGPLRSGAFVGRGGTLPSRFAVDEPQLPMMSQGKIFGEDSGSKVKQEPSTNFVENAKVGVPMLPRLAPNDLMSVFSD</sequence>
<dbReference type="Proteomes" id="UP001060085">
    <property type="component" value="Linkage Group LG02"/>
</dbReference>
<keyword evidence="2" id="KW-1185">Reference proteome</keyword>
<organism evidence="1 2">
    <name type="scientific">Catharanthus roseus</name>
    <name type="common">Madagascar periwinkle</name>
    <name type="synonym">Vinca rosea</name>
    <dbReference type="NCBI Taxonomy" id="4058"/>
    <lineage>
        <taxon>Eukaryota</taxon>
        <taxon>Viridiplantae</taxon>
        <taxon>Streptophyta</taxon>
        <taxon>Embryophyta</taxon>
        <taxon>Tracheophyta</taxon>
        <taxon>Spermatophyta</taxon>
        <taxon>Magnoliopsida</taxon>
        <taxon>eudicotyledons</taxon>
        <taxon>Gunneridae</taxon>
        <taxon>Pentapetalae</taxon>
        <taxon>asterids</taxon>
        <taxon>lamiids</taxon>
        <taxon>Gentianales</taxon>
        <taxon>Apocynaceae</taxon>
        <taxon>Rauvolfioideae</taxon>
        <taxon>Vinceae</taxon>
        <taxon>Catharanthinae</taxon>
        <taxon>Catharanthus</taxon>
    </lineage>
</organism>
<dbReference type="EMBL" id="CM044702">
    <property type="protein sequence ID" value="KAI5678157.1"/>
    <property type="molecule type" value="Genomic_DNA"/>
</dbReference>
<gene>
    <name evidence="1" type="ORF">M9H77_09107</name>
</gene>
<evidence type="ECO:0000313" key="1">
    <source>
        <dbReference type="EMBL" id="KAI5678157.1"/>
    </source>
</evidence>
<accession>A0ACC0BZN5</accession>
<reference evidence="2" key="1">
    <citation type="journal article" date="2023" name="Nat. Plants">
        <title>Single-cell RNA sequencing provides a high-resolution roadmap for understanding the multicellular compartmentation of specialized metabolism.</title>
        <authorList>
            <person name="Sun S."/>
            <person name="Shen X."/>
            <person name="Li Y."/>
            <person name="Li Y."/>
            <person name="Wang S."/>
            <person name="Li R."/>
            <person name="Zhang H."/>
            <person name="Shen G."/>
            <person name="Guo B."/>
            <person name="Wei J."/>
            <person name="Xu J."/>
            <person name="St-Pierre B."/>
            <person name="Chen S."/>
            <person name="Sun C."/>
        </authorList>
    </citation>
    <scope>NUCLEOTIDE SEQUENCE [LARGE SCALE GENOMIC DNA]</scope>
</reference>
<name>A0ACC0BZN5_CATRO</name>
<evidence type="ECO:0000313" key="2">
    <source>
        <dbReference type="Proteomes" id="UP001060085"/>
    </source>
</evidence>
<comment type="caution">
    <text evidence="1">The sequence shown here is derived from an EMBL/GenBank/DDBJ whole genome shotgun (WGS) entry which is preliminary data.</text>
</comment>
<protein>
    <submittedName>
        <fullName evidence="1">Uncharacterized protein</fullName>
    </submittedName>
</protein>